<evidence type="ECO:0000256" key="8">
    <source>
        <dbReference type="ARBA" id="ARBA00023235"/>
    </source>
</evidence>
<keyword evidence="5" id="KW-0963">Cytoplasm</keyword>
<name>A0A7R8ZWP6_9CRUS</name>
<dbReference type="PANTHER" id="PTHR47861">
    <property type="entry name" value="FKBP-TYPE PEPTIDYL-PROLYL CIS-TRANS ISOMERASE SLYD"/>
    <property type="match status" value="1"/>
</dbReference>
<evidence type="ECO:0000256" key="4">
    <source>
        <dbReference type="ARBA" id="ARBA00013194"/>
    </source>
</evidence>
<dbReference type="InterPro" id="IPR046357">
    <property type="entry name" value="PPIase_dom_sf"/>
</dbReference>
<dbReference type="PROSITE" id="PS50059">
    <property type="entry name" value="FKBP_PPIASE"/>
    <property type="match status" value="1"/>
</dbReference>
<dbReference type="GO" id="GO:0005737">
    <property type="term" value="C:cytoplasm"/>
    <property type="evidence" value="ECO:0007669"/>
    <property type="project" value="UniProtKB-SubCell"/>
</dbReference>
<dbReference type="GO" id="GO:0042026">
    <property type="term" value="P:protein refolding"/>
    <property type="evidence" value="ECO:0007669"/>
    <property type="project" value="UniProtKB-ARBA"/>
</dbReference>
<evidence type="ECO:0000256" key="9">
    <source>
        <dbReference type="PROSITE-ProRule" id="PRU00277"/>
    </source>
</evidence>
<dbReference type="EMBL" id="OB669025">
    <property type="protein sequence ID" value="CAD7234537.1"/>
    <property type="molecule type" value="Genomic_DNA"/>
</dbReference>
<keyword evidence="7" id="KW-0143">Chaperone</keyword>
<sequence>MIEGFDAAVEGMKVGESKQVNIPAEKAYGEVSEEAMVPVPRDQFPPDIQPEVGQQLEVTNAQGGRQIVKVAKVEEDQVILDANHPLAGQELIFDIELME</sequence>
<comment type="subcellular location">
    <subcellularLocation>
        <location evidence="2">Cytoplasm</location>
    </subcellularLocation>
</comment>
<dbReference type="AlphaFoldDB" id="A0A7R8ZWP6"/>
<evidence type="ECO:0000313" key="10">
    <source>
        <dbReference type="EMBL" id="CAD7234537.1"/>
    </source>
</evidence>
<protein>
    <recommendedName>
        <fullName evidence="4 9">peptidylprolyl isomerase</fullName>
        <ecNumber evidence="4 9">5.2.1.8</ecNumber>
    </recommendedName>
</protein>
<organism evidence="10">
    <name type="scientific">Cyprideis torosa</name>
    <dbReference type="NCBI Taxonomy" id="163714"/>
    <lineage>
        <taxon>Eukaryota</taxon>
        <taxon>Metazoa</taxon>
        <taxon>Ecdysozoa</taxon>
        <taxon>Arthropoda</taxon>
        <taxon>Crustacea</taxon>
        <taxon>Oligostraca</taxon>
        <taxon>Ostracoda</taxon>
        <taxon>Podocopa</taxon>
        <taxon>Podocopida</taxon>
        <taxon>Cytherocopina</taxon>
        <taxon>Cytheroidea</taxon>
        <taxon>Cytherideidae</taxon>
        <taxon>Cyprideis</taxon>
    </lineage>
</organism>
<accession>A0A7R8ZWP6</accession>
<reference evidence="10" key="1">
    <citation type="submission" date="2020-11" db="EMBL/GenBank/DDBJ databases">
        <authorList>
            <person name="Tran Van P."/>
        </authorList>
    </citation>
    <scope>NUCLEOTIDE SEQUENCE</scope>
</reference>
<dbReference type="PANTHER" id="PTHR47861:SF3">
    <property type="entry name" value="FKBP-TYPE PEPTIDYL-PROLYL CIS-TRANS ISOMERASE SLYD"/>
    <property type="match status" value="1"/>
</dbReference>
<keyword evidence="6 9" id="KW-0697">Rotamase</keyword>
<dbReference type="SUPFAM" id="SSF54534">
    <property type="entry name" value="FKBP-like"/>
    <property type="match status" value="1"/>
</dbReference>
<dbReference type="Pfam" id="PF00254">
    <property type="entry name" value="FKBP_C"/>
    <property type="match status" value="1"/>
</dbReference>
<evidence type="ECO:0000256" key="1">
    <source>
        <dbReference type="ARBA" id="ARBA00000971"/>
    </source>
</evidence>
<proteinExistence type="inferred from homology"/>
<keyword evidence="8 9" id="KW-0413">Isomerase</keyword>
<comment type="catalytic activity">
    <reaction evidence="1 9">
        <text>[protein]-peptidylproline (omega=180) = [protein]-peptidylproline (omega=0)</text>
        <dbReference type="Rhea" id="RHEA:16237"/>
        <dbReference type="Rhea" id="RHEA-COMP:10747"/>
        <dbReference type="Rhea" id="RHEA-COMP:10748"/>
        <dbReference type="ChEBI" id="CHEBI:83833"/>
        <dbReference type="ChEBI" id="CHEBI:83834"/>
        <dbReference type="EC" id="5.2.1.8"/>
    </reaction>
</comment>
<evidence type="ECO:0000256" key="2">
    <source>
        <dbReference type="ARBA" id="ARBA00004496"/>
    </source>
</evidence>
<dbReference type="InterPro" id="IPR001179">
    <property type="entry name" value="PPIase_FKBP_dom"/>
</dbReference>
<comment type="similarity">
    <text evidence="3">Belongs to the FKBP-type PPIase family.</text>
</comment>
<evidence type="ECO:0000256" key="7">
    <source>
        <dbReference type="ARBA" id="ARBA00023186"/>
    </source>
</evidence>
<evidence type="ECO:0000256" key="3">
    <source>
        <dbReference type="ARBA" id="ARBA00006577"/>
    </source>
</evidence>
<dbReference type="EC" id="5.2.1.8" evidence="4 9"/>
<dbReference type="Gene3D" id="3.10.50.40">
    <property type="match status" value="1"/>
</dbReference>
<gene>
    <name evidence="10" type="ORF">CTOB1V02_LOCUS12353</name>
</gene>
<dbReference type="OrthoDB" id="1902587at2759"/>
<evidence type="ECO:0000256" key="5">
    <source>
        <dbReference type="ARBA" id="ARBA00022490"/>
    </source>
</evidence>
<dbReference type="GO" id="GO:0003755">
    <property type="term" value="F:peptidyl-prolyl cis-trans isomerase activity"/>
    <property type="evidence" value="ECO:0007669"/>
    <property type="project" value="UniProtKB-KW"/>
</dbReference>
<evidence type="ECO:0000256" key="6">
    <source>
        <dbReference type="ARBA" id="ARBA00023110"/>
    </source>
</evidence>
<feature type="non-terminal residue" evidence="10">
    <location>
        <position position="99"/>
    </location>
</feature>